<evidence type="ECO:0000313" key="1">
    <source>
        <dbReference type="EMBL" id="MDR6334984.1"/>
    </source>
</evidence>
<dbReference type="Proteomes" id="UP001245370">
    <property type="component" value="Unassembled WGS sequence"/>
</dbReference>
<keyword evidence="2" id="KW-1185">Reference proteome</keyword>
<proteinExistence type="predicted"/>
<organism evidence="1 2">
    <name type="scientific">Xanthobacter flavus</name>
    <dbReference type="NCBI Taxonomy" id="281"/>
    <lineage>
        <taxon>Bacteria</taxon>
        <taxon>Pseudomonadati</taxon>
        <taxon>Pseudomonadota</taxon>
        <taxon>Alphaproteobacteria</taxon>
        <taxon>Hyphomicrobiales</taxon>
        <taxon>Xanthobacteraceae</taxon>
        <taxon>Xanthobacter</taxon>
    </lineage>
</organism>
<comment type="caution">
    <text evidence="1">The sequence shown here is derived from an EMBL/GenBank/DDBJ whole genome shotgun (WGS) entry which is preliminary data.</text>
</comment>
<dbReference type="EMBL" id="JAVDPY010000006">
    <property type="protein sequence ID" value="MDR6334984.1"/>
    <property type="molecule type" value="Genomic_DNA"/>
</dbReference>
<reference evidence="1 2" key="1">
    <citation type="submission" date="2023-07" db="EMBL/GenBank/DDBJ databases">
        <title>Genomic Encyclopedia of Type Strains, Phase IV (KMG-IV): sequencing the most valuable type-strain genomes for metagenomic binning, comparative biology and taxonomic classification.</title>
        <authorList>
            <person name="Goeker M."/>
        </authorList>
    </citation>
    <scope>NUCLEOTIDE SEQUENCE [LARGE SCALE GENOMIC DNA]</scope>
    <source>
        <strain evidence="1 2">DSM 338</strain>
    </source>
</reference>
<evidence type="ECO:0000313" key="2">
    <source>
        <dbReference type="Proteomes" id="UP001245370"/>
    </source>
</evidence>
<accession>A0ABU1KJH2</accession>
<gene>
    <name evidence="1" type="ORF">GGQ86_003474</name>
</gene>
<dbReference type="GeneID" id="95764248"/>
<sequence length="87" mass="9843">MANAYHKTIHFTIFANFCFYQLPESPKTRFYIQIMRDLFSLLASDGWNNMGDLKTVGLITPVETAPLSEVTFMTAKMRLALAMGTAM</sequence>
<protein>
    <submittedName>
        <fullName evidence="1">Uncharacterized protein</fullName>
    </submittedName>
</protein>
<dbReference type="RefSeq" id="WP_281808635.1">
    <property type="nucleotide sequence ID" value="NZ_BSDO01000005.1"/>
</dbReference>
<name>A0ABU1KJH2_XANFL</name>